<protein>
    <submittedName>
        <fullName evidence="2">Uncharacterized protein</fullName>
    </submittedName>
</protein>
<organism evidence="2 3">
    <name type="scientific">Amphiprion percula</name>
    <name type="common">Orange clownfish</name>
    <name type="synonym">Lutjanus percula</name>
    <dbReference type="NCBI Taxonomy" id="161767"/>
    <lineage>
        <taxon>Eukaryota</taxon>
        <taxon>Metazoa</taxon>
        <taxon>Chordata</taxon>
        <taxon>Craniata</taxon>
        <taxon>Vertebrata</taxon>
        <taxon>Euteleostomi</taxon>
        <taxon>Actinopterygii</taxon>
        <taxon>Neopterygii</taxon>
        <taxon>Teleostei</taxon>
        <taxon>Neoteleostei</taxon>
        <taxon>Acanthomorphata</taxon>
        <taxon>Ovalentaria</taxon>
        <taxon>Pomacentridae</taxon>
        <taxon>Amphiprion</taxon>
    </lineage>
</organism>
<feature type="compositionally biased region" description="Gly residues" evidence="1">
    <location>
        <begin position="22"/>
        <end position="31"/>
    </location>
</feature>
<feature type="region of interest" description="Disordered" evidence="1">
    <location>
        <begin position="19"/>
        <end position="51"/>
    </location>
</feature>
<reference evidence="2 3" key="1">
    <citation type="submission" date="2018-03" db="EMBL/GenBank/DDBJ databases">
        <title>Finding Nemo's genes: A chromosome-scale reference assembly of the genome of the orange clownfish Amphiprion percula.</title>
        <authorList>
            <person name="Lehmann R."/>
        </authorList>
    </citation>
    <scope>NUCLEOTIDE SEQUENCE</scope>
</reference>
<evidence type="ECO:0000256" key="1">
    <source>
        <dbReference type="SAM" id="MobiDB-lite"/>
    </source>
</evidence>
<proteinExistence type="predicted"/>
<feature type="compositionally biased region" description="Polar residues" evidence="1">
    <location>
        <begin position="39"/>
        <end position="51"/>
    </location>
</feature>
<sequence length="51" mass="5623">MEELHSLDPRRQELLEARFMGGVSGSTGGQHGQHKRGNQSESIFSQTSVPQ</sequence>
<evidence type="ECO:0000313" key="3">
    <source>
        <dbReference type="Proteomes" id="UP000265080"/>
    </source>
</evidence>
<keyword evidence="3" id="KW-1185">Reference proteome</keyword>
<reference evidence="2" key="2">
    <citation type="submission" date="2025-08" db="UniProtKB">
        <authorList>
            <consortium name="Ensembl"/>
        </authorList>
    </citation>
    <scope>IDENTIFICATION</scope>
</reference>
<dbReference type="AlphaFoldDB" id="A0A3P8TYY6"/>
<dbReference type="Ensembl" id="ENSAPET00000030620.1">
    <property type="protein sequence ID" value="ENSAPEP00000029821.1"/>
    <property type="gene ID" value="ENSAPEG00000021201.1"/>
</dbReference>
<name>A0A3P8TYY6_AMPPE</name>
<accession>A0A3P8TYY6</accession>
<dbReference type="Proteomes" id="UP000265080">
    <property type="component" value="Chromosome 12"/>
</dbReference>
<reference evidence="2" key="3">
    <citation type="submission" date="2025-09" db="UniProtKB">
        <authorList>
            <consortium name="Ensembl"/>
        </authorList>
    </citation>
    <scope>IDENTIFICATION</scope>
</reference>
<dbReference type="STRING" id="161767.ENSAPEP00000029821"/>
<evidence type="ECO:0000313" key="2">
    <source>
        <dbReference type="Ensembl" id="ENSAPEP00000029821.1"/>
    </source>
</evidence>